<evidence type="ECO:0000256" key="6">
    <source>
        <dbReference type="SAM" id="MobiDB-lite"/>
    </source>
</evidence>
<evidence type="ECO:0000313" key="8">
    <source>
        <dbReference type="EMBL" id="USW50152.1"/>
    </source>
</evidence>
<feature type="compositionally biased region" description="Low complexity" evidence="6">
    <location>
        <begin position="35"/>
        <end position="59"/>
    </location>
</feature>
<feature type="domain" description="FYVE-type" evidence="7">
    <location>
        <begin position="355"/>
        <end position="432"/>
    </location>
</feature>
<dbReference type="CDD" id="cd15761">
    <property type="entry name" value="FYVE1_Vac1p_like"/>
    <property type="match status" value="1"/>
</dbReference>
<evidence type="ECO:0000256" key="1">
    <source>
        <dbReference type="ARBA" id="ARBA00022723"/>
    </source>
</evidence>
<organism evidence="8 9">
    <name type="scientific">Septoria linicola</name>
    <dbReference type="NCBI Taxonomy" id="215465"/>
    <lineage>
        <taxon>Eukaryota</taxon>
        <taxon>Fungi</taxon>
        <taxon>Dikarya</taxon>
        <taxon>Ascomycota</taxon>
        <taxon>Pezizomycotina</taxon>
        <taxon>Dothideomycetes</taxon>
        <taxon>Dothideomycetidae</taxon>
        <taxon>Mycosphaerellales</taxon>
        <taxon>Mycosphaerellaceae</taxon>
        <taxon>Septoria</taxon>
    </lineage>
</organism>
<dbReference type="InterPro" id="IPR021565">
    <property type="entry name" value="Rbsn_Rab-bd"/>
</dbReference>
<feature type="compositionally biased region" description="Pro residues" evidence="6">
    <location>
        <begin position="20"/>
        <end position="34"/>
    </location>
</feature>
<dbReference type="PROSITE" id="PS50178">
    <property type="entry name" value="ZF_FYVE"/>
    <property type="match status" value="1"/>
</dbReference>
<feature type="compositionally biased region" description="Gly residues" evidence="6">
    <location>
        <begin position="7"/>
        <end position="17"/>
    </location>
</feature>
<feature type="compositionally biased region" description="Polar residues" evidence="6">
    <location>
        <begin position="555"/>
        <end position="568"/>
    </location>
</feature>
<feature type="region of interest" description="Disordered" evidence="6">
    <location>
        <begin position="1"/>
        <end position="65"/>
    </location>
</feature>
<dbReference type="PROSITE" id="PS00028">
    <property type="entry name" value="ZINC_FINGER_C2H2_1"/>
    <property type="match status" value="1"/>
</dbReference>
<dbReference type="AlphaFoldDB" id="A0A9Q9AIX3"/>
<dbReference type="Pfam" id="PF01363">
    <property type="entry name" value="FYVE"/>
    <property type="match status" value="2"/>
</dbReference>
<dbReference type="InterPro" id="IPR017455">
    <property type="entry name" value="Znf_FYVE-rel"/>
</dbReference>
<dbReference type="Pfam" id="PF11464">
    <property type="entry name" value="Rbsn"/>
    <property type="match status" value="1"/>
</dbReference>
<evidence type="ECO:0000313" key="9">
    <source>
        <dbReference type="Proteomes" id="UP001056384"/>
    </source>
</evidence>
<keyword evidence="1" id="KW-0479">Metal-binding</keyword>
<feature type="region of interest" description="Disordered" evidence="6">
    <location>
        <begin position="170"/>
        <end position="193"/>
    </location>
</feature>
<gene>
    <name evidence="8" type="ORF">Slin15195_G034710</name>
</gene>
<proteinExistence type="predicted"/>
<dbReference type="EMBL" id="CP099419">
    <property type="protein sequence ID" value="USW50152.1"/>
    <property type="molecule type" value="Genomic_DNA"/>
</dbReference>
<dbReference type="Proteomes" id="UP001056384">
    <property type="component" value="Chromosome 2"/>
</dbReference>
<dbReference type="PANTHER" id="PTHR13510:SF44">
    <property type="entry name" value="RABENOSYN-5"/>
    <property type="match status" value="1"/>
</dbReference>
<dbReference type="InterPro" id="IPR052727">
    <property type="entry name" value="Rab4/Rab5_effector"/>
</dbReference>
<dbReference type="SUPFAM" id="SSF57903">
    <property type="entry name" value="FYVE/PHD zinc finger"/>
    <property type="match status" value="2"/>
</dbReference>
<keyword evidence="3" id="KW-0862">Zinc</keyword>
<keyword evidence="2 4" id="KW-0863">Zinc-finger</keyword>
<evidence type="ECO:0000256" key="5">
    <source>
        <dbReference type="SAM" id="Coils"/>
    </source>
</evidence>
<dbReference type="Gene3D" id="3.30.40.10">
    <property type="entry name" value="Zinc/RING finger domain, C3HC4 (zinc finger)"/>
    <property type="match status" value="2"/>
</dbReference>
<dbReference type="InterPro" id="IPR013087">
    <property type="entry name" value="Znf_C2H2_type"/>
</dbReference>
<dbReference type="PANTHER" id="PTHR13510">
    <property type="entry name" value="FYVE-FINGER-CONTAINING RAB5 EFFECTOR PROTEIN RABENOSYN-5-RELATED"/>
    <property type="match status" value="1"/>
</dbReference>
<keyword evidence="9" id="KW-1185">Reference proteome</keyword>
<reference evidence="8" key="1">
    <citation type="submission" date="2022-06" db="EMBL/GenBank/DDBJ databases">
        <title>Complete genome sequences of two strains of the flax pathogen Septoria linicola.</title>
        <authorList>
            <person name="Lapalu N."/>
            <person name="Simon A."/>
            <person name="Demenou B."/>
            <person name="Paumier D."/>
            <person name="Guillot M.-P."/>
            <person name="Gout L."/>
            <person name="Valade R."/>
        </authorList>
    </citation>
    <scope>NUCLEOTIDE SEQUENCE</scope>
    <source>
        <strain evidence="8">SE15195</strain>
    </source>
</reference>
<dbReference type="InterPro" id="IPR036531">
    <property type="entry name" value="Rbsn_Rab-bd_sf"/>
</dbReference>
<keyword evidence="5" id="KW-0175">Coiled coil</keyword>
<dbReference type="Gene3D" id="4.10.860.20">
    <property type="entry name" value="Rabenosyn, Rab binding domain"/>
    <property type="match status" value="1"/>
</dbReference>
<name>A0A9Q9AIX3_9PEZI</name>
<sequence length="679" mass="75064">MASRRSLGGGRVLGSGKGLAPPPPPSASPAPPKPGQAAQRPPLLSPSDSSVSLSSRASSTPITTDTEDLTSRIALDSDGVAQAAAAATNRMVCPICNEEMVTLLQLNRHIDDNHANLERIEQQEAQDWFKQQMTKAKKFQPLALINQKLRGLEVFESNNEIAAPVTAPRVTSAGREASPAPVAKVSEPPDPDEVVTRAHWQRPRGNDACADPMCGKRLGPANGQINCRHCGKLFCEEHTMYQMKLSRSAQHEPVRGLWCRVCETCYKSRPGYNDHHGLERNHFDFFSKARRKNVDKQYLETSRLETRLTRLTQLLADPPPMEQNQSASTYLWASIAGSKSQMRALEQSVVPWEDDTTVSECPFCHQPFSQYSFRRHHCRICGRVVCGDLNTACSTEIGLDVATIADVETEKPGAEKVAVDVRMCRDCQRTIFSKADFARELNAPTPDQRAYNNLIQFEQGIRLLLPKFQRLLGPLQDPENPPSPAQLAEASKVRKRLTEAFTQYDVAARRIRDMPTESPSQERLQKAIYMQASSFLHIHMLPLKSLPKIMKHATPNGSRQPPLSSNGKPQGALAAIKYDSIANGSGHRPGSSRTSSVSSIAVTALEAEEKELKERLIVLEEQKFMVSEMIANANKRRKFDEVSALSSNVEEISKEIDQIQAQIAGMDFAGAYAADQVIK</sequence>
<feature type="coiled-coil region" evidence="5">
    <location>
        <begin position="602"/>
        <end position="662"/>
    </location>
</feature>
<dbReference type="GO" id="GO:0008270">
    <property type="term" value="F:zinc ion binding"/>
    <property type="evidence" value="ECO:0007669"/>
    <property type="project" value="UniProtKB-KW"/>
</dbReference>
<protein>
    <submittedName>
        <fullName evidence="8">FYVE zinc finger, Zinc finger, FYVE/PHD-type, Zinc finger, RING/FYVE/PHD-type</fullName>
    </submittedName>
</protein>
<feature type="region of interest" description="Disordered" evidence="6">
    <location>
        <begin position="550"/>
        <end position="570"/>
    </location>
</feature>
<dbReference type="SMART" id="SM00064">
    <property type="entry name" value="FYVE"/>
    <property type="match status" value="2"/>
</dbReference>
<dbReference type="CDD" id="cd15737">
    <property type="entry name" value="FYVE2_Vac1p_like"/>
    <property type="match status" value="1"/>
</dbReference>
<dbReference type="SUPFAM" id="SSF140125">
    <property type="entry name" value="Rabenosyn-5 Rab-binding domain-like"/>
    <property type="match status" value="1"/>
</dbReference>
<dbReference type="InterPro" id="IPR013083">
    <property type="entry name" value="Znf_RING/FYVE/PHD"/>
</dbReference>
<evidence type="ECO:0000256" key="4">
    <source>
        <dbReference type="PROSITE-ProRule" id="PRU00091"/>
    </source>
</evidence>
<evidence type="ECO:0000259" key="7">
    <source>
        <dbReference type="PROSITE" id="PS50178"/>
    </source>
</evidence>
<dbReference type="InterPro" id="IPR011011">
    <property type="entry name" value="Znf_FYVE_PHD"/>
</dbReference>
<evidence type="ECO:0000256" key="3">
    <source>
        <dbReference type="ARBA" id="ARBA00022833"/>
    </source>
</evidence>
<evidence type="ECO:0000256" key="2">
    <source>
        <dbReference type="ARBA" id="ARBA00022771"/>
    </source>
</evidence>
<accession>A0A9Q9AIX3</accession>
<dbReference type="InterPro" id="IPR000306">
    <property type="entry name" value="Znf_FYVE"/>
</dbReference>